<sequence length="109" mass="12266">MKGTKGSLYEGETYRLRVQFPPNYPTEPPSAYFLQPTPRHEHVYTNGDICLSLLGKDWRPNMTAQSIAMSILSILSGAGRKSLPMDNAAHAQNKPGQKQDDWVYHDDNC</sequence>
<dbReference type="Gene3D" id="3.10.110.10">
    <property type="entry name" value="Ubiquitin Conjugating Enzyme"/>
    <property type="match status" value="1"/>
</dbReference>
<evidence type="ECO:0000313" key="4">
    <source>
        <dbReference type="Proteomes" id="UP001054902"/>
    </source>
</evidence>
<feature type="region of interest" description="Disordered" evidence="1">
    <location>
        <begin position="83"/>
        <end position="109"/>
    </location>
</feature>
<accession>A0AAD3HC09</accession>
<dbReference type="AlphaFoldDB" id="A0AAD3HC09"/>
<feature type="domain" description="UBC core" evidence="2">
    <location>
        <begin position="1"/>
        <end position="109"/>
    </location>
</feature>
<evidence type="ECO:0000256" key="1">
    <source>
        <dbReference type="SAM" id="MobiDB-lite"/>
    </source>
</evidence>
<feature type="compositionally biased region" description="Basic and acidic residues" evidence="1">
    <location>
        <begin position="97"/>
        <end position="109"/>
    </location>
</feature>
<dbReference type="InterPro" id="IPR016135">
    <property type="entry name" value="UBQ-conjugating_enzyme/RWD"/>
</dbReference>
<dbReference type="PANTHER" id="PTHR24067">
    <property type="entry name" value="UBIQUITIN-CONJUGATING ENZYME E2"/>
    <property type="match status" value="1"/>
</dbReference>
<dbReference type="InterPro" id="IPR000608">
    <property type="entry name" value="UBC"/>
</dbReference>
<evidence type="ECO:0000259" key="2">
    <source>
        <dbReference type="PROSITE" id="PS50127"/>
    </source>
</evidence>
<reference evidence="3 4" key="1">
    <citation type="journal article" date="2021" name="Sci. Rep.">
        <title>The genome of the diatom Chaetoceros tenuissimus carries an ancient integrated fragment of an extant virus.</title>
        <authorList>
            <person name="Hongo Y."/>
            <person name="Kimura K."/>
            <person name="Takaki Y."/>
            <person name="Yoshida Y."/>
            <person name="Baba S."/>
            <person name="Kobayashi G."/>
            <person name="Nagasaki K."/>
            <person name="Hano T."/>
            <person name="Tomaru Y."/>
        </authorList>
    </citation>
    <scope>NUCLEOTIDE SEQUENCE [LARGE SCALE GENOMIC DNA]</scope>
    <source>
        <strain evidence="3 4">NIES-3715</strain>
    </source>
</reference>
<dbReference type="SMART" id="SM00212">
    <property type="entry name" value="UBCc"/>
    <property type="match status" value="1"/>
</dbReference>
<name>A0AAD3HC09_9STRA</name>
<dbReference type="SUPFAM" id="SSF54495">
    <property type="entry name" value="UBC-like"/>
    <property type="match status" value="1"/>
</dbReference>
<proteinExistence type="predicted"/>
<dbReference type="CDD" id="cd23808">
    <property type="entry name" value="UBCc_UBE2W"/>
    <property type="match status" value="1"/>
</dbReference>
<keyword evidence="4" id="KW-1185">Reference proteome</keyword>
<organism evidence="3 4">
    <name type="scientific">Chaetoceros tenuissimus</name>
    <dbReference type="NCBI Taxonomy" id="426638"/>
    <lineage>
        <taxon>Eukaryota</taxon>
        <taxon>Sar</taxon>
        <taxon>Stramenopiles</taxon>
        <taxon>Ochrophyta</taxon>
        <taxon>Bacillariophyta</taxon>
        <taxon>Coscinodiscophyceae</taxon>
        <taxon>Chaetocerotophycidae</taxon>
        <taxon>Chaetocerotales</taxon>
        <taxon>Chaetocerotaceae</taxon>
        <taxon>Chaetoceros</taxon>
    </lineage>
</organism>
<dbReference type="PROSITE" id="PS50127">
    <property type="entry name" value="UBC_2"/>
    <property type="match status" value="1"/>
</dbReference>
<dbReference type="Pfam" id="PF00179">
    <property type="entry name" value="UQ_con"/>
    <property type="match status" value="1"/>
</dbReference>
<dbReference type="InterPro" id="IPR050113">
    <property type="entry name" value="Ub_conjugating_enzyme"/>
</dbReference>
<evidence type="ECO:0000313" key="3">
    <source>
        <dbReference type="EMBL" id="GFH57706.1"/>
    </source>
</evidence>
<dbReference type="EMBL" id="BLLK01000058">
    <property type="protein sequence ID" value="GFH57706.1"/>
    <property type="molecule type" value="Genomic_DNA"/>
</dbReference>
<comment type="caution">
    <text evidence="3">The sequence shown here is derived from an EMBL/GenBank/DDBJ whole genome shotgun (WGS) entry which is preliminary data.</text>
</comment>
<dbReference type="Proteomes" id="UP001054902">
    <property type="component" value="Unassembled WGS sequence"/>
</dbReference>
<gene>
    <name evidence="3" type="ORF">CTEN210_14182</name>
</gene>
<protein>
    <recommendedName>
        <fullName evidence="2">UBC core domain-containing protein</fullName>
    </recommendedName>
</protein>